<dbReference type="PANTHER" id="PTHR34220">
    <property type="entry name" value="SENSOR HISTIDINE KINASE YPDA"/>
    <property type="match status" value="1"/>
</dbReference>
<dbReference type="PROSITE" id="PS50109">
    <property type="entry name" value="HIS_KIN"/>
    <property type="match status" value="1"/>
</dbReference>
<dbReference type="InterPro" id="IPR004358">
    <property type="entry name" value="Sig_transdc_His_kin-like_C"/>
</dbReference>
<keyword evidence="6" id="KW-0067">ATP-binding</keyword>
<reference evidence="11 12" key="1">
    <citation type="submission" date="2019-07" db="EMBL/GenBank/DDBJ databases">
        <authorList>
            <person name="Kim J."/>
        </authorList>
    </citation>
    <scope>NUCLEOTIDE SEQUENCE [LARGE SCALE GENOMIC DNA]</scope>
    <source>
        <strain evidence="11 12">G13</strain>
    </source>
</reference>
<keyword evidence="5 11" id="KW-0418">Kinase</keyword>
<dbReference type="EC" id="2.7.13.3" evidence="2"/>
<organism evidence="11 12">
    <name type="scientific">Cohnella terricola</name>
    <dbReference type="NCBI Taxonomy" id="1289167"/>
    <lineage>
        <taxon>Bacteria</taxon>
        <taxon>Bacillati</taxon>
        <taxon>Bacillota</taxon>
        <taxon>Bacilli</taxon>
        <taxon>Bacillales</taxon>
        <taxon>Paenibacillaceae</taxon>
        <taxon>Cohnella</taxon>
    </lineage>
</organism>
<evidence type="ECO:0000256" key="6">
    <source>
        <dbReference type="ARBA" id="ARBA00022840"/>
    </source>
</evidence>
<feature type="transmembrane region" description="Helical" evidence="9">
    <location>
        <begin position="284"/>
        <end position="303"/>
    </location>
</feature>
<comment type="catalytic activity">
    <reaction evidence="1">
        <text>ATP + protein L-histidine = ADP + protein N-phospho-L-histidine.</text>
        <dbReference type="EC" id="2.7.13.3"/>
    </reaction>
</comment>
<dbReference type="EMBL" id="VNJJ01000002">
    <property type="protein sequence ID" value="TVY03090.1"/>
    <property type="molecule type" value="Genomic_DNA"/>
</dbReference>
<gene>
    <name evidence="11" type="ORF">FPZ45_04170</name>
</gene>
<dbReference type="SUPFAM" id="SSF55874">
    <property type="entry name" value="ATPase domain of HSP90 chaperone/DNA topoisomerase II/histidine kinase"/>
    <property type="match status" value="1"/>
</dbReference>
<dbReference type="PANTHER" id="PTHR34220:SF7">
    <property type="entry name" value="SENSOR HISTIDINE KINASE YPDA"/>
    <property type="match status" value="1"/>
</dbReference>
<evidence type="ECO:0000256" key="2">
    <source>
        <dbReference type="ARBA" id="ARBA00012438"/>
    </source>
</evidence>
<evidence type="ECO:0000256" key="9">
    <source>
        <dbReference type="SAM" id="Phobius"/>
    </source>
</evidence>
<dbReference type="GO" id="GO:0000155">
    <property type="term" value="F:phosphorelay sensor kinase activity"/>
    <property type="evidence" value="ECO:0007669"/>
    <property type="project" value="InterPro"/>
</dbReference>
<evidence type="ECO:0000256" key="5">
    <source>
        <dbReference type="ARBA" id="ARBA00022777"/>
    </source>
</evidence>
<dbReference type="Proteomes" id="UP000316330">
    <property type="component" value="Unassembled WGS sequence"/>
</dbReference>
<feature type="transmembrane region" description="Helical" evidence="9">
    <location>
        <begin position="20"/>
        <end position="42"/>
    </location>
</feature>
<dbReference type="Pfam" id="PF02518">
    <property type="entry name" value="HATPase_c"/>
    <property type="match status" value="1"/>
</dbReference>
<comment type="caution">
    <text evidence="11">The sequence shown here is derived from an EMBL/GenBank/DDBJ whole genome shotgun (WGS) entry which is preliminary data.</text>
</comment>
<evidence type="ECO:0000313" key="11">
    <source>
        <dbReference type="EMBL" id="TVY03090.1"/>
    </source>
</evidence>
<dbReference type="SMART" id="SM00387">
    <property type="entry name" value="HATPase_c"/>
    <property type="match status" value="1"/>
</dbReference>
<sequence>MMMKFLDDFLLPGSLKKRLVILLLICSLSPLIVIGGISYYSMHSILSNKAERAVRANLQQVRLTFENTFSQLNHASQLLAFDGRVGQSLDAYLQAEQFEKRERQEEIQSQFNLIHFTNPSIGLMFYFSGDTLEHFFENYSVSNFDPEALPLLSQFTGINYYGPHKSFNSLNGDNAVLSVIRKVDLPSKGNIYVYIETNYKYAESIIKNDLSVQYLIVDRTDTIVYSENQKDFPLHTKYFQNDKKTESRKRYLTFEDVSNQEWKVISIIDSKVYTQEISSWVKQFTIFAICSLLLSFLIAWILWRSIYKPLQILSKSIGLIKNNKLIYSVPATQIVEFDLIRDELEMMRKRIGELINEVRDKEKKKALLEIEKLTHQINPHFLYNTLDTIRWLARANGQAEIDTLVSTLNKVLHYNLGKGGPAVIREEIEALRNYVKLQGIRYNFDFDVKIFASDDILELPIPRFLLQPLVENSLYHGLEDNGSIQVIVERDGERHVHLFVSDNGQGMSDKQIRRLTGTDDGNQDNMGLGIGLNYVYRMLKFKYGEEADLTIESNNGKGTLIKLRIPIMEQLPNSLMELGG</sequence>
<keyword evidence="8" id="KW-0175">Coiled coil</keyword>
<dbReference type="PRINTS" id="PR00344">
    <property type="entry name" value="BCTRLSENSOR"/>
</dbReference>
<evidence type="ECO:0000256" key="4">
    <source>
        <dbReference type="ARBA" id="ARBA00022741"/>
    </source>
</evidence>
<evidence type="ECO:0000256" key="1">
    <source>
        <dbReference type="ARBA" id="ARBA00000085"/>
    </source>
</evidence>
<dbReference type="Gene3D" id="6.10.340.10">
    <property type="match status" value="1"/>
</dbReference>
<accession>A0A559JTD3</accession>
<protein>
    <recommendedName>
        <fullName evidence="2">histidine kinase</fullName>
        <ecNumber evidence="2">2.7.13.3</ecNumber>
    </recommendedName>
</protein>
<keyword evidence="9" id="KW-1133">Transmembrane helix</keyword>
<dbReference type="Pfam" id="PF06580">
    <property type="entry name" value="His_kinase"/>
    <property type="match status" value="1"/>
</dbReference>
<keyword evidence="7" id="KW-0902">Two-component regulatory system</keyword>
<dbReference type="InterPro" id="IPR036890">
    <property type="entry name" value="HATPase_C_sf"/>
</dbReference>
<feature type="coiled-coil region" evidence="8">
    <location>
        <begin position="344"/>
        <end position="371"/>
    </location>
</feature>
<evidence type="ECO:0000259" key="10">
    <source>
        <dbReference type="PROSITE" id="PS50109"/>
    </source>
</evidence>
<keyword evidence="9" id="KW-0812">Transmembrane</keyword>
<dbReference type="InterPro" id="IPR003594">
    <property type="entry name" value="HATPase_dom"/>
</dbReference>
<evidence type="ECO:0000256" key="3">
    <source>
        <dbReference type="ARBA" id="ARBA00022679"/>
    </source>
</evidence>
<keyword evidence="9" id="KW-0472">Membrane</keyword>
<dbReference type="Gene3D" id="3.30.565.10">
    <property type="entry name" value="Histidine kinase-like ATPase, C-terminal domain"/>
    <property type="match status" value="1"/>
</dbReference>
<evidence type="ECO:0000313" key="12">
    <source>
        <dbReference type="Proteomes" id="UP000316330"/>
    </source>
</evidence>
<dbReference type="InterPro" id="IPR010559">
    <property type="entry name" value="Sig_transdc_His_kin_internal"/>
</dbReference>
<name>A0A559JTD3_9BACL</name>
<dbReference type="AlphaFoldDB" id="A0A559JTD3"/>
<dbReference type="GO" id="GO:0005524">
    <property type="term" value="F:ATP binding"/>
    <property type="evidence" value="ECO:0007669"/>
    <property type="project" value="UniProtKB-KW"/>
</dbReference>
<dbReference type="InterPro" id="IPR005467">
    <property type="entry name" value="His_kinase_dom"/>
</dbReference>
<dbReference type="OrthoDB" id="9776552at2"/>
<dbReference type="GO" id="GO:0016020">
    <property type="term" value="C:membrane"/>
    <property type="evidence" value="ECO:0007669"/>
    <property type="project" value="InterPro"/>
</dbReference>
<keyword evidence="3" id="KW-0808">Transferase</keyword>
<evidence type="ECO:0000256" key="8">
    <source>
        <dbReference type="SAM" id="Coils"/>
    </source>
</evidence>
<dbReference type="InterPro" id="IPR050640">
    <property type="entry name" value="Bact_2-comp_sensor_kinase"/>
</dbReference>
<evidence type="ECO:0000256" key="7">
    <source>
        <dbReference type="ARBA" id="ARBA00023012"/>
    </source>
</evidence>
<keyword evidence="12" id="KW-1185">Reference proteome</keyword>
<proteinExistence type="predicted"/>
<feature type="domain" description="Histidine kinase" evidence="10">
    <location>
        <begin position="465"/>
        <end position="569"/>
    </location>
</feature>
<keyword evidence="4" id="KW-0547">Nucleotide-binding</keyword>